<sequence>MHPIGNHSRRAVFKCIVRSYLQAWPHEAVIKTLGKNLKALDVHLSPAAEIGIPGTGLEIKAETDLFDLIFEYCPRLDTLWVEDGTFDHLNLDSSCSLQFLELIQFTSCNFGPIFLRKLSTQLPRHPMACIFIRCTSKNLNDTAGLFTLIDMPDTSFNYLSWKSNLFGGRNPIEETLHLKMTKHKALMCYYKVSAEFQLFISSSEDFEASKNNLLAETIDIRCFDIKN</sequence>
<dbReference type="EMBL" id="JAEPRD010000011">
    <property type="protein sequence ID" value="KAG2210601.1"/>
    <property type="molecule type" value="Genomic_DNA"/>
</dbReference>
<gene>
    <name evidence="1" type="ORF">INT47_002543</name>
</gene>
<organism evidence="1 2">
    <name type="scientific">Mucor saturninus</name>
    <dbReference type="NCBI Taxonomy" id="64648"/>
    <lineage>
        <taxon>Eukaryota</taxon>
        <taxon>Fungi</taxon>
        <taxon>Fungi incertae sedis</taxon>
        <taxon>Mucoromycota</taxon>
        <taxon>Mucoromycotina</taxon>
        <taxon>Mucoromycetes</taxon>
        <taxon>Mucorales</taxon>
        <taxon>Mucorineae</taxon>
        <taxon>Mucoraceae</taxon>
        <taxon>Mucor</taxon>
    </lineage>
</organism>
<evidence type="ECO:0000313" key="2">
    <source>
        <dbReference type="Proteomes" id="UP000603453"/>
    </source>
</evidence>
<dbReference type="AlphaFoldDB" id="A0A8H7RJ56"/>
<proteinExistence type="predicted"/>
<evidence type="ECO:0000313" key="1">
    <source>
        <dbReference type="EMBL" id="KAG2210601.1"/>
    </source>
</evidence>
<accession>A0A8H7RJ56</accession>
<comment type="caution">
    <text evidence="1">The sequence shown here is derived from an EMBL/GenBank/DDBJ whole genome shotgun (WGS) entry which is preliminary data.</text>
</comment>
<reference evidence="1" key="1">
    <citation type="submission" date="2020-12" db="EMBL/GenBank/DDBJ databases">
        <title>Metabolic potential, ecology and presence of endohyphal bacteria is reflected in genomic diversity of Mucoromycotina.</title>
        <authorList>
            <person name="Muszewska A."/>
            <person name="Okrasinska A."/>
            <person name="Steczkiewicz K."/>
            <person name="Drgas O."/>
            <person name="Orlowska M."/>
            <person name="Perlinska-Lenart U."/>
            <person name="Aleksandrzak-Piekarczyk T."/>
            <person name="Szatraj K."/>
            <person name="Zielenkiewicz U."/>
            <person name="Pilsyk S."/>
            <person name="Malc E."/>
            <person name="Mieczkowski P."/>
            <person name="Kruszewska J.S."/>
            <person name="Biernat P."/>
            <person name="Pawlowska J."/>
        </authorList>
    </citation>
    <scope>NUCLEOTIDE SEQUENCE</scope>
    <source>
        <strain evidence="1">WA0000017839</strain>
    </source>
</reference>
<protein>
    <submittedName>
        <fullName evidence="1">Uncharacterized protein</fullName>
    </submittedName>
</protein>
<dbReference type="Proteomes" id="UP000603453">
    <property type="component" value="Unassembled WGS sequence"/>
</dbReference>
<keyword evidence="2" id="KW-1185">Reference proteome</keyword>
<name>A0A8H7RJ56_9FUNG</name>